<sequence>MLEPTTYQLYYPVGTPRPAWDLVKPGRVSLSGRREDHKVRINEWIESCDFTHQGCAVKDAELPRRVLDIGAEINHRIYLHVSESQVAPYVALSHCWGKGPVLQTTTGTVANRTHEISYHSLPKSFQDAVTVTRNIGVRYLWIDSLCIVQDDTLDWEVESSKMASIYSNAFLVLAASQASESSEGFIDRKDIDFQHTWQLNPSKSTKIAHMRNPDSTTSEIYSRPMSTGHRSGESHHRWKVTSSPLNRRGWVLQESILARRIVHFTASEMVWECVQCLKCECMEVEADESEATYWSEFNMVRNSRTKHPGSERIPRINGLYVQWRELLGSYGTRVLSKDADRLPALSGLAKHCQSQGAGKYLAGLWENDLLKSLVWHPRTDEPVQRWKEYMAPTWSPFSVGYIERLDGLREAGYWYCYEAGYHERWGKPQAQILEAQCVPAGEDPTGAVKDGFLVLRGAMKKDNPDSPDHIWMMSDSDESDSDDPLERTAWSYISWDRPTEQTERSEMVFFLLWADFKKGYIKALYLVPVQGAPGTYTRTGIVDSHFGDKGLAKFLRDVEVGEVKIV</sequence>
<evidence type="ECO:0000256" key="1">
    <source>
        <dbReference type="SAM" id="MobiDB-lite"/>
    </source>
</evidence>
<dbReference type="EMBL" id="QKXC01000182">
    <property type="protein sequence ID" value="RBR13462.1"/>
    <property type="molecule type" value="Genomic_DNA"/>
</dbReference>
<reference evidence="3 4" key="1">
    <citation type="submission" date="2018-06" db="EMBL/GenBank/DDBJ databases">
        <title>Fusarium incarnatum-equiseti species complex species 28.</title>
        <authorList>
            <person name="Gardiner D.M."/>
        </authorList>
    </citation>
    <scope>NUCLEOTIDE SEQUENCE [LARGE SCALE GENOMIC DNA]</scope>
    <source>
        <strain evidence="3 4">FIESC_28</strain>
    </source>
</reference>
<dbReference type="InterPro" id="IPR010730">
    <property type="entry name" value="HET"/>
</dbReference>
<comment type="caution">
    <text evidence="3">The sequence shown here is derived from an EMBL/GenBank/DDBJ whole genome shotgun (WGS) entry which is preliminary data.</text>
</comment>
<protein>
    <recommendedName>
        <fullName evidence="2">Heterokaryon incompatibility domain-containing protein</fullName>
    </recommendedName>
</protein>
<dbReference type="OrthoDB" id="5362512at2759"/>
<dbReference type="Proteomes" id="UP000253153">
    <property type="component" value="Unassembled WGS sequence"/>
</dbReference>
<feature type="compositionally biased region" description="Polar residues" evidence="1">
    <location>
        <begin position="213"/>
        <end position="229"/>
    </location>
</feature>
<evidence type="ECO:0000313" key="4">
    <source>
        <dbReference type="Proteomes" id="UP000253153"/>
    </source>
</evidence>
<dbReference type="PANTHER" id="PTHR33112">
    <property type="entry name" value="DOMAIN PROTEIN, PUTATIVE-RELATED"/>
    <property type="match status" value="1"/>
</dbReference>
<dbReference type="AlphaFoldDB" id="A0A366R9B2"/>
<keyword evidence="4" id="KW-1185">Reference proteome</keyword>
<dbReference type="Pfam" id="PF06985">
    <property type="entry name" value="HET"/>
    <property type="match status" value="1"/>
</dbReference>
<dbReference type="GeneID" id="41997597"/>
<dbReference type="RefSeq" id="XP_031013620.1">
    <property type="nucleotide sequence ID" value="XM_031162301.1"/>
</dbReference>
<evidence type="ECO:0000313" key="3">
    <source>
        <dbReference type="EMBL" id="RBR13462.1"/>
    </source>
</evidence>
<name>A0A366R9B2_9HYPO</name>
<feature type="domain" description="Heterokaryon incompatibility" evidence="2">
    <location>
        <begin position="89"/>
        <end position="254"/>
    </location>
</feature>
<accession>A0A366R9B2</accession>
<proteinExistence type="predicted"/>
<feature type="region of interest" description="Disordered" evidence="1">
    <location>
        <begin position="205"/>
        <end position="238"/>
    </location>
</feature>
<gene>
    <name evidence="3" type="ORF">FIESC28_08162</name>
</gene>
<evidence type="ECO:0000259" key="2">
    <source>
        <dbReference type="Pfam" id="PF06985"/>
    </source>
</evidence>
<dbReference type="PANTHER" id="PTHR33112:SF16">
    <property type="entry name" value="HETEROKARYON INCOMPATIBILITY DOMAIN-CONTAINING PROTEIN"/>
    <property type="match status" value="1"/>
</dbReference>
<organism evidence="3 4">
    <name type="scientific">Fusarium coffeatum</name>
    <dbReference type="NCBI Taxonomy" id="231269"/>
    <lineage>
        <taxon>Eukaryota</taxon>
        <taxon>Fungi</taxon>
        <taxon>Dikarya</taxon>
        <taxon>Ascomycota</taxon>
        <taxon>Pezizomycotina</taxon>
        <taxon>Sordariomycetes</taxon>
        <taxon>Hypocreomycetidae</taxon>
        <taxon>Hypocreales</taxon>
        <taxon>Nectriaceae</taxon>
        <taxon>Fusarium</taxon>
        <taxon>Fusarium incarnatum-equiseti species complex</taxon>
    </lineage>
</organism>